<dbReference type="InterPro" id="IPR045864">
    <property type="entry name" value="aa-tRNA-synth_II/BPL/LPL"/>
</dbReference>
<dbReference type="InterPro" id="IPR004143">
    <property type="entry name" value="BPL_LPL_catalytic"/>
</dbReference>
<dbReference type="CDD" id="cd16443">
    <property type="entry name" value="LplA"/>
    <property type="match status" value="1"/>
</dbReference>
<dbReference type="EMBL" id="AP025628">
    <property type="protein sequence ID" value="BDG60237.1"/>
    <property type="molecule type" value="Genomic_DNA"/>
</dbReference>
<dbReference type="GO" id="GO:0016740">
    <property type="term" value="F:transferase activity"/>
    <property type="evidence" value="ECO:0007669"/>
    <property type="project" value="UniProtKB-ARBA"/>
</dbReference>
<dbReference type="GO" id="GO:0009249">
    <property type="term" value="P:protein lipoylation"/>
    <property type="evidence" value="ECO:0007669"/>
    <property type="project" value="UniProtKB-ARBA"/>
</dbReference>
<organism evidence="2 3">
    <name type="scientific">Caldinitratiruptor microaerophilus</name>
    <dbReference type="NCBI Taxonomy" id="671077"/>
    <lineage>
        <taxon>Bacteria</taxon>
        <taxon>Bacillati</taxon>
        <taxon>Bacillota</taxon>
        <taxon>Clostridia</taxon>
        <taxon>Eubacteriales</taxon>
        <taxon>Symbiobacteriaceae</taxon>
        <taxon>Caldinitratiruptor</taxon>
    </lineage>
</organism>
<gene>
    <name evidence="2" type="primary">lipM</name>
    <name evidence="2" type="ORF">caldi_13270</name>
</gene>
<dbReference type="InterPro" id="IPR050664">
    <property type="entry name" value="Octanoyltrans_LipM/LipL"/>
</dbReference>
<sequence length="277" mass="30332">MAPAELRERRWRLVVSGFADAATNMAVDEAIQTVHARGEVPPTLRLYGWRPAAVSIGYFQRMAAEVDLDACRRLGYGYVRRPTGGRAIFHHVELTYSVVIREELLPGSVLETYRTLAGGLVAAIRRLGAPAELAGGEPDPRLGGEASAACFDAPSAYELVVGGRKVVGSAQTRRHGTILQHGSVLLDLDAELLFTLLRVDPEKRPAAVAHLRSRAAGLRELLGREVTWDEAARALPEGFTEALGVEFVRGELTPAERRLTEELVTTRYGTDAWNLRR</sequence>
<dbReference type="PROSITE" id="PS51733">
    <property type="entry name" value="BPL_LPL_CATALYTIC"/>
    <property type="match status" value="1"/>
</dbReference>
<evidence type="ECO:0000313" key="2">
    <source>
        <dbReference type="EMBL" id="BDG60237.1"/>
    </source>
</evidence>
<evidence type="ECO:0000259" key="1">
    <source>
        <dbReference type="PROSITE" id="PS51733"/>
    </source>
</evidence>
<dbReference type="AlphaFoldDB" id="A0AA35CME2"/>
<accession>A0AA35CME2</accession>
<reference evidence="2" key="1">
    <citation type="submission" date="2022-03" db="EMBL/GenBank/DDBJ databases">
        <title>Complete genome sequence of Caldinitratiruptor microaerophilus.</title>
        <authorList>
            <person name="Mukaiyama R."/>
            <person name="Nishiyama T."/>
            <person name="Ueda K."/>
        </authorList>
    </citation>
    <scope>NUCLEOTIDE SEQUENCE</scope>
    <source>
        <strain evidence="2">JCM 16183</strain>
    </source>
</reference>
<dbReference type="KEGG" id="cmic:caldi_13270"/>
<protein>
    <submittedName>
        <fullName evidence="2">Octanoyltransferase LipM</fullName>
    </submittedName>
</protein>
<keyword evidence="3" id="KW-1185">Reference proteome</keyword>
<feature type="domain" description="BPL/LPL catalytic" evidence="1">
    <location>
        <begin position="38"/>
        <end position="247"/>
    </location>
</feature>
<dbReference type="GO" id="GO:0140096">
    <property type="term" value="F:catalytic activity, acting on a protein"/>
    <property type="evidence" value="ECO:0007669"/>
    <property type="project" value="UniProtKB-ARBA"/>
</dbReference>
<dbReference type="SUPFAM" id="SSF55681">
    <property type="entry name" value="Class II aaRS and biotin synthetases"/>
    <property type="match status" value="1"/>
</dbReference>
<evidence type="ECO:0000313" key="3">
    <source>
        <dbReference type="Proteomes" id="UP001163687"/>
    </source>
</evidence>
<dbReference type="Proteomes" id="UP001163687">
    <property type="component" value="Chromosome"/>
</dbReference>
<name>A0AA35CME2_9FIRM</name>
<dbReference type="RefSeq" id="WP_264844307.1">
    <property type="nucleotide sequence ID" value="NZ_AP025628.1"/>
</dbReference>
<dbReference type="Pfam" id="PF21948">
    <property type="entry name" value="LplA-B_cat"/>
    <property type="match status" value="1"/>
</dbReference>
<dbReference type="PANTHER" id="PTHR43679:SF2">
    <property type="entry name" value="OCTANOYL-[GCVH]:PROTEIN N-OCTANOYLTRANSFERASE"/>
    <property type="match status" value="1"/>
</dbReference>
<proteinExistence type="predicted"/>
<dbReference type="PANTHER" id="PTHR43679">
    <property type="entry name" value="OCTANOYLTRANSFERASE LIPM-RELATED"/>
    <property type="match status" value="1"/>
</dbReference>
<dbReference type="Gene3D" id="3.30.930.10">
    <property type="entry name" value="Bira Bifunctional Protein, Domain 2"/>
    <property type="match status" value="1"/>
</dbReference>